<sequence>MLLLPWRRCTVSTPAEGRTRCWGSAGGEALLLVGRWLAIFFSGGGALFIFVHLPLAQHAPLAFLEGTHRRGPPNCVPKSQLLGERDGQAHRHRGSG</sequence>
<dbReference type="AlphaFoldDB" id="A0AAE0D245"/>
<keyword evidence="2" id="KW-0812">Transmembrane</keyword>
<feature type="region of interest" description="Disordered" evidence="1">
    <location>
        <begin position="68"/>
        <end position="96"/>
    </location>
</feature>
<evidence type="ECO:0000313" key="3">
    <source>
        <dbReference type="EMBL" id="KAK2740037.1"/>
    </source>
</evidence>
<evidence type="ECO:0000256" key="1">
    <source>
        <dbReference type="SAM" id="MobiDB-lite"/>
    </source>
</evidence>
<organism evidence="3 4">
    <name type="scientific">Colletotrichum kahawae</name>
    <name type="common">Coffee berry disease fungus</name>
    <dbReference type="NCBI Taxonomy" id="34407"/>
    <lineage>
        <taxon>Eukaryota</taxon>
        <taxon>Fungi</taxon>
        <taxon>Dikarya</taxon>
        <taxon>Ascomycota</taxon>
        <taxon>Pezizomycotina</taxon>
        <taxon>Sordariomycetes</taxon>
        <taxon>Hypocreomycetidae</taxon>
        <taxon>Glomerellales</taxon>
        <taxon>Glomerellaceae</taxon>
        <taxon>Colletotrichum</taxon>
        <taxon>Colletotrichum gloeosporioides species complex</taxon>
    </lineage>
</organism>
<feature type="transmembrane region" description="Helical" evidence="2">
    <location>
        <begin position="36"/>
        <end position="55"/>
    </location>
</feature>
<gene>
    <name evidence="3" type="ORF">CKAH01_07206</name>
</gene>
<reference evidence="3" key="1">
    <citation type="submission" date="2023-02" db="EMBL/GenBank/DDBJ databases">
        <title>Colletotrichum kahawae CIFC_Que2 genome sequencing and assembly.</title>
        <authorList>
            <person name="Baroncelli R."/>
        </authorList>
    </citation>
    <scope>NUCLEOTIDE SEQUENCE</scope>
    <source>
        <strain evidence="3">CIFC_Que2</strain>
    </source>
</reference>
<name>A0AAE0D245_COLKA</name>
<keyword evidence="4" id="KW-1185">Reference proteome</keyword>
<evidence type="ECO:0000313" key="4">
    <source>
        <dbReference type="Proteomes" id="UP001281614"/>
    </source>
</evidence>
<proteinExistence type="predicted"/>
<evidence type="ECO:0000256" key="2">
    <source>
        <dbReference type="SAM" id="Phobius"/>
    </source>
</evidence>
<dbReference type="EMBL" id="VYYT01000356">
    <property type="protein sequence ID" value="KAK2740037.1"/>
    <property type="molecule type" value="Genomic_DNA"/>
</dbReference>
<protein>
    <submittedName>
        <fullName evidence="3">Uncharacterized protein</fullName>
    </submittedName>
</protein>
<dbReference type="Proteomes" id="UP001281614">
    <property type="component" value="Unassembled WGS sequence"/>
</dbReference>
<accession>A0AAE0D245</accession>
<comment type="caution">
    <text evidence="3">The sequence shown here is derived from an EMBL/GenBank/DDBJ whole genome shotgun (WGS) entry which is preliminary data.</text>
</comment>
<keyword evidence="2" id="KW-1133">Transmembrane helix</keyword>
<keyword evidence="2" id="KW-0472">Membrane</keyword>